<keyword evidence="1" id="KW-0812">Transmembrane</keyword>
<keyword evidence="1" id="KW-0472">Membrane</keyword>
<keyword evidence="4" id="KW-1185">Reference proteome</keyword>
<feature type="domain" description="Nucleoside transporter/FeoB GTPase Gate" evidence="2">
    <location>
        <begin position="124"/>
        <end position="222"/>
    </location>
</feature>
<dbReference type="Proteomes" id="UP001198182">
    <property type="component" value="Unassembled WGS sequence"/>
</dbReference>
<comment type="caution">
    <text evidence="3">The sequence shown here is derived from an EMBL/GenBank/DDBJ whole genome shotgun (WGS) entry which is preliminary data.</text>
</comment>
<reference evidence="3" key="1">
    <citation type="submission" date="2021-10" db="EMBL/GenBank/DDBJ databases">
        <title>Anaerobic single-cell dispensing facilitates the cultivation of human gut bacteria.</title>
        <authorList>
            <person name="Afrizal A."/>
        </authorList>
    </citation>
    <scope>NUCLEOTIDE SEQUENCE</scope>
    <source>
        <strain evidence="3">CLA-AA-H215</strain>
    </source>
</reference>
<feature type="transmembrane region" description="Helical" evidence="1">
    <location>
        <begin position="118"/>
        <end position="139"/>
    </location>
</feature>
<feature type="transmembrane region" description="Helical" evidence="1">
    <location>
        <begin position="88"/>
        <end position="106"/>
    </location>
</feature>
<feature type="transmembrane region" description="Helical" evidence="1">
    <location>
        <begin position="46"/>
        <end position="68"/>
    </location>
</feature>
<dbReference type="InterPro" id="IPR011642">
    <property type="entry name" value="Gate_dom"/>
</dbReference>
<feature type="transmembrane region" description="Helical" evidence="1">
    <location>
        <begin position="348"/>
        <end position="369"/>
    </location>
</feature>
<protein>
    <recommendedName>
        <fullName evidence="2">Nucleoside transporter/FeoB GTPase Gate domain-containing protein</fullName>
    </recommendedName>
</protein>
<feature type="transmembrane region" description="Helical" evidence="1">
    <location>
        <begin position="230"/>
        <end position="249"/>
    </location>
</feature>
<evidence type="ECO:0000313" key="3">
    <source>
        <dbReference type="EMBL" id="MCC2230237.1"/>
    </source>
</evidence>
<sequence length="437" mass="48107">MSKKGVAKSLGLTLLGIVLFLVKIPGQGQSVFNLIVSTIENILEPVNAWVLFIFIGVSLFGTICGTCLHAPFITKNERLANCFVDKKMQLVTLLVAFFVIVSYLFLPFDIINTESDALVTMCANMVVFMIVAKLILPLLSDYGFSEMLEVYLRPVMKPLLKVPGSAVINMLTGMFVSVTVAVVMAIDQFQKSVYNRRETVIIISCLTIPSMPFTMLVLQNIGEMDHFGIFYLYMCVAALLVSVIVVRLFPIRKIPEVYVGGAPAIETSGKADGPKWRRALTGASEKALATRYHPVDNVISMVLNMISFIPYTLAWGTLMKLILAHTGIVNILTWPYAMWMQLFGIPDAVHFAPVMVLNFIDVVMPTVLLADVHNAAVSLRILCMTLGEMVYIAPLLLALGCQGLTNIKEQGAVWLLRLILMVPAAALLYQVFFALGG</sequence>
<dbReference type="Pfam" id="PF07670">
    <property type="entry name" value="Gate"/>
    <property type="match status" value="1"/>
</dbReference>
<dbReference type="EMBL" id="JAJEQR010000009">
    <property type="protein sequence ID" value="MCC2230237.1"/>
    <property type="molecule type" value="Genomic_DNA"/>
</dbReference>
<gene>
    <name evidence="3" type="ORF">LKD81_04370</name>
</gene>
<feature type="transmembrane region" description="Helical" evidence="1">
    <location>
        <begin position="381"/>
        <end position="400"/>
    </location>
</feature>
<keyword evidence="1" id="KW-1133">Transmembrane helix</keyword>
<evidence type="ECO:0000256" key="1">
    <source>
        <dbReference type="SAM" id="Phobius"/>
    </source>
</evidence>
<accession>A0AAE3E831</accession>
<name>A0AAE3E831_9FIRM</name>
<proteinExistence type="predicted"/>
<organism evidence="3 4">
    <name type="scientific">Hominifimenecus microfluidus</name>
    <dbReference type="NCBI Taxonomy" id="2885348"/>
    <lineage>
        <taxon>Bacteria</taxon>
        <taxon>Bacillati</taxon>
        <taxon>Bacillota</taxon>
        <taxon>Clostridia</taxon>
        <taxon>Lachnospirales</taxon>
        <taxon>Lachnospiraceae</taxon>
        <taxon>Hominifimenecus</taxon>
    </lineage>
</organism>
<feature type="transmembrane region" description="Helical" evidence="1">
    <location>
        <begin position="412"/>
        <end position="435"/>
    </location>
</feature>
<evidence type="ECO:0000313" key="4">
    <source>
        <dbReference type="Proteomes" id="UP001198182"/>
    </source>
</evidence>
<feature type="transmembrane region" description="Helical" evidence="1">
    <location>
        <begin position="322"/>
        <end position="342"/>
    </location>
</feature>
<feature type="transmembrane region" description="Helical" evidence="1">
    <location>
        <begin position="198"/>
        <end position="218"/>
    </location>
</feature>
<dbReference type="AlphaFoldDB" id="A0AAE3E831"/>
<evidence type="ECO:0000259" key="2">
    <source>
        <dbReference type="Pfam" id="PF07670"/>
    </source>
</evidence>
<feature type="transmembrane region" description="Helical" evidence="1">
    <location>
        <begin position="160"/>
        <end position="186"/>
    </location>
</feature>
<dbReference type="RefSeq" id="WP_308452945.1">
    <property type="nucleotide sequence ID" value="NZ_JAJEQR010000009.1"/>
</dbReference>